<keyword evidence="6" id="KW-1185">Reference proteome</keyword>
<evidence type="ECO:0000256" key="1">
    <source>
        <dbReference type="ARBA" id="ARBA00007645"/>
    </source>
</evidence>
<sequence length="129" mass="14779">MPTVNFWRAPWACLALYRQSCIIAYPVSSLSTVPKFLPRFTARQPFSTSLTPLTPPLAFRSLVSITNFTPLTLHHSRNTFSRNNNQVRVRGMKVRSAVKKLCDCCKSVRRKGRVYIICSKNPKHKQRQG</sequence>
<evidence type="ECO:0000256" key="4">
    <source>
        <dbReference type="RuleBase" id="RU000570"/>
    </source>
</evidence>
<dbReference type="SUPFAM" id="SSF57840">
    <property type="entry name" value="Ribosomal protein L36"/>
    <property type="match status" value="1"/>
</dbReference>
<dbReference type="Pfam" id="PF00444">
    <property type="entry name" value="Ribosomal_L36"/>
    <property type="match status" value="1"/>
</dbReference>
<dbReference type="NCBIfam" id="TIGR01022">
    <property type="entry name" value="rpmJ_bact"/>
    <property type="match status" value="1"/>
</dbReference>
<gene>
    <name evidence="5" type="ORF">GSTUAT00004118001</name>
</gene>
<evidence type="ECO:0000313" key="6">
    <source>
        <dbReference type="Proteomes" id="UP001412239"/>
    </source>
</evidence>
<dbReference type="PROSITE" id="PS00828">
    <property type="entry name" value="RIBOSOMAL_L36"/>
    <property type="match status" value="1"/>
</dbReference>
<name>A0A292PYT4_9PEZI</name>
<dbReference type="InterPro" id="IPR035977">
    <property type="entry name" value="Ribosomal_bL36_sp"/>
</dbReference>
<dbReference type="InterPro" id="IPR052010">
    <property type="entry name" value="Ribosomal_LSU_bL36"/>
</dbReference>
<dbReference type="EMBL" id="LN891012">
    <property type="protein sequence ID" value="CUS11788.1"/>
    <property type="molecule type" value="Genomic_DNA"/>
</dbReference>
<dbReference type="HAMAP" id="MF_00251">
    <property type="entry name" value="Ribosomal_bL36"/>
    <property type="match status" value="1"/>
</dbReference>
<dbReference type="GO" id="GO:0005840">
    <property type="term" value="C:ribosome"/>
    <property type="evidence" value="ECO:0007669"/>
    <property type="project" value="UniProtKB-KW"/>
</dbReference>
<evidence type="ECO:0000256" key="2">
    <source>
        <dbReference type="ARBA" id="ARBA00022980"/>
    </source>
</evidence>
<evidence type="ECO:0000313" key="5">
    <source>
        <dbReference type="EMBL" id="CUS11788.1"/>
    </source>
</evidence>
<reference evidence="5" key="1">
    <citation type="submission" date="2015-10" db="EMBL/GenBank/DDBJ databases">
        <authorList>
            <person name="Regsiter A."/>
            <person name="william w."/>
        </authorList>
    </citation>
    <scope>NUCLEOTIDE SEQUENCE</scope>
    <source>
        <strain evidence="5">Montdore</strain>
    </source>
</reference>
<keyword evidence="3 4" id="KW-0687">Ribonucleoprotein</keyword>
<dbReference type="AlphaFoldDB" id="A0A292PYT4"/>
<keyword evidence="2 4" id="KW-0689">Ribosomal protein</keyword>
<organism evidence="5 6">
    <name type="scientific">Tuber aestivum</name>
    <name type="common">summer truffle</name>
    <dbReference type="NCBI Taxonomy" id="59557"/>
    <lineage>
        <taxon>Eukaryota</taxon>
        <taxon>Fungi</taxon>
        <taxon>Dikarya</taxon>
        <taxon>Ascomycota</taxon>
        <taxon>Pezizomycotina</taxon>
        <taxon>Pezizomycetes</taxon>
        <taxon>Pezizales</taxon>
        <taxon>Tuberaceae</taxon>
        <taxon>Tuber</taxon>
    </lineage>
</organism>
<dbReference type="GO" id="GO:1990904">
    <property type="term" value="C:ribonucleoprotein complex"/>
    <property type="evidence" value="ECO:0007669"/>
    <property type="project" value="UniProtKB-KW"/>
</dbReference>
<protein>
    <recommendedName>
        <fullName evidence="4">Ribosomal protein</fullName>
    </recommendedName>
</protein>
<dbReference type="Proteomes" id="UP001412239">
    <property type="component" value="Unassembled WGS sequence"/>
</dbReference>
<comment type="similarity">
    <text evidence="1 4">Belongs to the bacterial ribosomal protein bL36 family.</text>
</comment>
<proteinExistence type="inferred from homology"/>
<evidence type="ECO:0000256" key="3">
    <source>
        <dbReference type="ARBA" id="ARBA00023274"/>
    </source>
</evidence>
<dbReference type="PANTHER" id="PTHR18804">
    <property type="entry name" value="RIBOSOMAL PROTEIN"/>
    <property type="match status" value="1"/>
</dbReference>
<dbReference type="InterPro" id="IPR000473">
    <property type="entry name" value="Ribosomal_bL36"/>
</dbReference>
<dbReference type="GO" id="GO:0006412">
    <property type="term" value="P:translation"/>
    <property type="evidence" value="ECO:0007669"/>
    <property type="project" value="InterPro"/>
</dbReference>
<dbReference type="GO" id="GO:0003735">
    <property type="term" value="F:structural constituent of ribosome"/>
    <property type="evidence" value="ECO:0007669"/>
    <property type="project" value="InterPro"/>
</dbReference>
<dbReference type="PANTHER" id="PTHR18804:SF16">
    <property type="entry name" value="RIBOSOMAL PROTEIN"/>
    <property type="match status" value="1"/>
</dbReference>
<accession>A0A292PYT4</accession>